<feature type="region of interest" description="Disordered" evidence="1">
    <location>
        <begin position="38"/>
        <end position="61"/>
    </location>
</feature>
<dbReference type="EMBL" id="JX649911">
    <property type="protein sequence ID" value="AGC72734.1"/>
    <property type="molecule type" value="Genomic_DNA"/>
</dbReference>
<name>L7VYH0_9BACT</name>
<evidence type="ECO:0000256" key="1">
    <source>
        <dbReference type="SAM" id="MobiDB-lite"/>
    </source>
</evidence>
<protein>
    <submittedName>
        <fullName evidence="2">Uncharacterized protein</fullName>
    </submittedName>
</protein>
<reference evidence="2" key="1">
    <citation type="submission" date="2012-09" db="EMBL/GenBank/DDBJ databases">
        <title>Metagenomic Characterization of a Microbial Community in Wastewater Detects High Levels of Antibiotic Resistance.</title>
        <authorList>
            <person name="Abrams M."/>
            <person name="Caldwell A."/>
            <person name="Vandaei E."/>
            <person name="Lee W."/>
            <person name="Perrott J."/>
            <person name="Khan S.Y."/>
            <person name="Ta J."/>
            <person name="Romero D."/>
            <person name="Nguyen V."/>
            <person name="Pourmand N."/>
            <person name="Ouverney C.C."/>
        </authorList>
    </citation>
    <scope>NUCLEOTIDE SEQUENCE</scope>
</reference>
<accession>L7VYH0</accession>
<evidence type="ECO:0000313" key="2">
    <source>
        <dbReference type="EMBL" id="AGC72734.1"/>
    </source>
</evidence>
<organism evidence="2">
    <name type="scientific">uncultured bacterium A1Q1_fos_2101</name>
    <dbReference type="NCBI Taxonomy" id="1256561"/>
    <lineage>
        <taxon>Bacteria</taxon>
        <taxon>environmental samples</taxon>
    </lineage>
</organism>
<dbReference type="AlphaFoldDB" id="L7VYH0"/>
<sequence>MPIDQQRLAEELRAFAVLLDTELERTFADLALLTEPGGSVGGGPSQKGSHSDPTGSAVVAAERNPWVNRERRFRLALLDLRRVHVQLTRRGAPDFGSYARNLAAVLETQVVTVRTRERIMRIVCEVEGTIRDVAPIDREQAKAELAAVQAAAEDNEDARQPCIACDSPPSGKHRRGLCVNCDSFRRKRNKNLDSKLTPRELRALTIAGVVDGTLKRPRSPHLELHDLDQRALIAGQELRVDMLGHDWFEVDRTELQAQRALATEGAACI</sequence>
<proteinExistence type="predicted"/>